<evidence type="ECO:0000256" key="6">
    <source>
        <dbReference type="ARBA" id="ARBA00023288"/>
    </source>
</evidence>
<dbReference type="PANTHER" id="PTHR45806:SF1">
    <property type="entry name" value="SYNAPTOBREVIN HOMOLOG YKT6"/>
    <property type="match status" value="1"/>
</dbReference>
<dbReference type="GeneID" id="31367779"/>
<evidence type="ECO:0000256" key="5">
    <source>
        <dbReference type="ARBA" id="ARBA00023139"/>
    </source>
</evidence>
<dbReference type="FunCoup" id="D3BMA2">
    <property type="interactions" value="27"/>
</dbReference>
<evidence type="ECO:0000256" key="4">
    <source>
        <dbReference type="ARBA" id="ARBA00023136"/>
    </source>
</evidence>
<dbReference type="GO" id="GO:0030659">
    <property type="term" value="C:cytoplasmic vesicle membrane"/>
    <property type="evidence" value="ECO:0007669"/>
    <property type="project" value="UniProtKB-SubCell"/>
</dbReference>
<dbReference type="CDD" id="cd14824">
    <property type="entry name" value="Longin"/>
    <property type="match status" value="1"/>
</dbReference>
<keyword evidence="5" id="KW-0564">Palmitate</keyword>
<dbReference type="Gene3D" id="1.20.5.110">
    <property type="match status" value="1"/>
</dbReference>
<evidence type="ECO:0000256" key="9">
    <source>
        <dbReference type="ARBA" id="ARBA00046278"/>
    </source>
</evidence>
<dbReference type="InterPro" id="IPR042855">
    <property type="entry name" value="V_SNARE_CC"/>
</dbReference>
<sequence>MKILALVLSRRGGTIIDHVWDLNSFGFLQRGTIKEVLLASSKIFIDRFNVNSKCSVPHEGYMAYVDCREDFGGVVYTDQEYPERVAARCLSEMMREYLNFTKGIIGGQFPQLQNILTKYANPAGIDRVGEVQNQVNEVTMVMHKNIEAALQNNAKMEDLLQQSNELSAKSKVFLKQAKKANRRCCTIQICYSLS</sequence>
<evidence type="ECO:0000256" key="2">
    <source>
        <dbReference type="ARBA" id="ARBA00008025"/>
    </source>
</evidence>
<dbReference type="SMART" id="SM01270">
    <property type="entry name" value="Longin"/>
    <property type="match status" value="1"/>
</dbReference>
<dbReference type="Pfam" id="PF00957">
    <property type="entry name" value="Synaptobrevin"/>
    <property type="match status" value="1"/>
</dbReference>
<organism evidence="13 14">
    <name type="scientific">Heterostelium pallidum (strain ATCC 26659 / Pp 5 / PN500)</name>
    <name type="common">Cellular slime mold</name>
    <name type="synonym">Polysphondylium pallidum</name>
    <dbReference type="NCBI Taxonomy" id="670386"/>
    <lineage>
        <taxon>Eukaryota</taxon>
        <taxon>Amoebozoa</taxon>
        <taxon>Evosea</taxon>
        <taxon>Eumycetozoa</taxon>
        <taxon>Dictyostelia</taxon>
        <taxon>Acytosteliales</taxon>
        <taxon>Acytosteliaceae</taxon>
        <taxon>Heterostelium</taxon>
    </lineage>
</organism>
<dbReference type="GO" id="GO:0005794">
    <property type="term" value="C:Golgi apparatus"/>
    <property type="evidence" value="ECO:0007669"/>
    <property type="project" value="TreeGrafter"/>
</dbReference>
<dbReference type="SUPFAM" id="SSF58038">
    <property type="entry name" value="SNARE fusion complex"/>
    <property type="match status" value="1"/>
</dbReference>
<protein>
    <submittedName>
        <fullName evidence="13">Synaptobrevin domain-containing protein</fullName>
    </submittedName>
</protein>
<dbReference type="STRING" id="670386.D3BMA2"/>
<dbReference type="CDD" id="cd15843">
    <property type="entry name" value="R-SNARE"/>
    <property type="match status" value="1"/>
</dbReference>
<gene>
    <name evidence="13" type="ORF">PPL_12312</name>
</gene>
<reference evidence="13 14" key="1">
    <citation type="journal article" date="2011" name="Genome Res.">
        <title>Phylogeny-wide analysis of social amoeba genomes highlights ancient origins for complex intercellular communication.</title>
        <authorList>
            <person name="Heidel A.J."/>
            <person name="Lawal H.M."/>
            <person name="Felder M."/>
            <person name="Schilde C."/>
            <person name="Helps N.R."/>
            <person name="Tunggal B."/>
            <person name="Rivero F."/>
            <person name="John U."/>
            <person name="Schleicher M."/>
            <person name="Eichinger L."/>
            <person name="Platzer M."/>
            <person name="Noegel A.A."/>
            <person name="Schaap P."/>
            <person name="Gloeckner G."/>
        </authorList>
    </citation>
    <scope>NUCLEOTIDE SEQUENCE [LARGE SCALE GENOMIC DNA]</scope>
    <source>
        <strain evidence="14">ATCC 26659 / Pp 5 / PN500</strain>
    </source>
</reference>
<dbReference type="SUPFAM" id="SSF64356">
    <property type="entry name" value="SNARE-like"/>
    <property type="match status" value="1"/>
</dbReference>
<proteinExistence type="inferred from homology"/>
<evidence type="ECO:0000256" key="10">
    <source>
        <dbReference type="PROSITE-ProRule" id="PRU00290"/>
    </source>
</evidence>
<keyword evidence="6" id="KW-0449">Lipoprotein</keyword>
<evidence type="ECO:0000313" key="14">
    <source>
        <dbReference type="Proteomes" id="UP000001396"/>
    </source>
</evidence>
<feature type="domain" description="Longin" evidence="11">
    <location>
        <begin position="7"/>
        <end position="99"/>
    </location>
</feature>
<name>D3BMA2_HETP5</name>
<dbReference type="Proteomes" id="UP000001396">
    <property type="component" value="Unassembled WGS sequence"/>
</dbReference>
<evidence type="ECO:0000259" key="12">
    <source>
        <dbReference type="PROSITE" id="PS50892"/>
    </source>
</evidence>
<dbReference type="RefSeq" id="XP_020429831.1">
    <property type="nucleotide sequence ID" value="XM_020583050.1"/>
</dbReference>
<comment type="caution">
    <text evidence="13">The sequence shown here is derived from an EMBL/GenBank/DDBJ whole genome shotgun (WGS) entry which is preliminary data.</text>
</comment>
<evidence type="ECO:0000256" key="8">
    <source>
        <dbReference type="ARBA" id="ARBA00023329"/>
    </source>
</evidence>
<dbReference type="GO" id="GO:0005484">
    <property type="term" value="F:SNAP receptor activity"/>
    <property type="evidence" value="ECO:0007669"/>
    <property type="project" value="TreeGrafter"/>
</dbReference>
<feature type="domain" description="V-SNARE coiled-coil homology" evidence="12">
    <location>
        <begin position="127"/>
        <end position="187"/>
    </location>
</feature>
<dbReference type="GO" id="GO:0006888">
    <property type="term" value="P:endoplasmic reticulum to Golgi vesicle-mediated transport"/>
    <property type="evidence" value="ECO:0007669"/>
    <property type="project" value="TreeGrafter"/>
</dbReference>
<keyword evidence="4" id="KW-0472">Membrane</keyword>
<dbReference type="EMBL" id="ADBJ01000042">
    <property type="protein sequence ID" value="EFA77703.1"/>
    <property type="molecule type" value="Genomic_DNA"/>
</dbReference>
<dbReference type="Gene3D" id="3.30.450.50">
    <property type="entry name" value="Longin domain"/>
    <property type="match status" value="1"/>
</dbReference>
<accession>D3BMA2</accession>
<comment type="similarity">
    <text evidence="2">Belongs to the synaptobrevin family.</text>
</comment>
<comment type="subcellular location">
    <subcellularLocation>
        <location evidence="1">Cytoplasmic vesicle membrane</location>
    </subcellularLocation>
    <subcellularLocation>
        <location evidence="9">Endomembrane system</location>
        <topology evidence="9">Lipid-anchor</topology>
        <orientation evidence="9">Cytoplasmic side</orientation>
    </subcellularLocation>
</comment>
<dbReference type="AlphaFoldDB" id="D3BMA2"/>
<keyword evidence="3" id="KW-0488">Methylation</keyword>
<evidence type="ECO:0000259" key="11">
    <source>
        <dbReference type="PROSITE" id="PS50859"/>
    </source>
</evidence>
<dbReference type="PROSITE" id="PS50892">
    <property type="entry name" value="V_SNARE"/>
    <property type="match status" value="1"/>
</dbReference>
<dbReference type="InterPro" id="IPR010908">
    <property type="entry name" value="Longin_dom"/>
</dbReference>
<keyword evidence="10" id="KW-0175">Coiled coil</keyword>
<dbReference type="InterPro" id="IPR011012">
    <property type="entry name" value="Longin-like_dom_sf"/>
</dbReference>
<keyword evidence="14" id="KW-1185">Reference proteome</keyword>
<keyword evidence="7" id="KW-0636">Prenylation</keyword>
<evidence type="ECO:0000256" key="7">
    <source>
        <dbReference type="ARBA" id="ARBA00023289"/>
    </source>
</evidence>
<keyword evidence="8" id="KW-0968">Cytoplasmic vesicle</keyword>
<evidence type="ECO:0000256" key="3">
    <source>
        <dbReference type="ARBA" id="ARBA00022481"/>
    </source>
</evidence>
<dbReference type="InParanoid" id="D3BMA2"/>
<evidence type="ECO:0000256" key="1">
    <source>
        <dbReference type="ARBA" id="ARBA00004156"/>
    </source>
</evidence>
<evidence type="ECO:0000313" key="13">
    <source>
        <dbReference type="EMBL" id="EFA77703.1"/>
    </source>
</evidence>
<dbReference type="PROSITE" id="PS50859">
    <property type="entry name" value="LONGIN"/>
    <property type="match status" value="1"/>
</dbReference>
<dbReference type="PANTHER" id="PTHR45806">
    <property type="entry name" value="SYNAPTOBREVIN HOMOLOG YKT6"/>
    <property type="match status" value="1"/>
</dbReference>
<dbReference type="Pfam" id="PF13774">
    <property type="entry name" value="Longin"/>
    <property type="match status" value="1"/>
</dbReference>
<dbReference type="OMA" id="MINEIYM"/>